<name>A0A8S5P8J5_9CAUD</name>
<protein>
    <submittedName>
        <fullName evidence="1">Uncharacterized protein</fullName>
    </submittedName>
</protein>
<evidence type="ECO:0000313" key="1">
    <source>
        <dbReference type="EMBL" id="DAE02992.1"/>
    </source>
</evidence>
<organism evidence="1">
    <name type="scientific">Siphoviridae sp. ct0Ci105</name>
    <dbReference type="NCBI Taxonomy" id="2825292"/>
    <lineage>
        <taxon>Viruses</taxon>
        <taxon>Duplodnaviria</taxon>
        <taxon>Heunggongvirae</taxon>
        <taxon>Uroviricota</taxon>
        <taxon>Caudoviricetes</taxon>
    </lineage>
</organism>
<accession>A0A8S5P8J5</accession>
<dbReference type="EMBL" id="BK015357">
    <property type="protein sequence ID" value="DAE02992.1"/>
    <property type="molecule type" value="Genomic_DNA"/>
</dbReference>
<reference evidence="1" key="1">
    <citation type="journal article" date="2021" name="Proc. Natl. Acad. Sci. U.S.A.">
        <title>A Catalog of Tens of Thousands of Viruses from Human Metagenomes Reveals Hidden Associations with Chronic Diseases.</title>
        <authorList>
            <person name="Tisza M.J."/>
            <person name="Buck C.B."/>
        </authorList>
    </citation>
    <scope>NUCLEOTIDE SEQUENCE</scope>
    <source>
        <strain evidence="1">Ct0Ci105</strain>
    </source>
</reference>
<proteinExistence type="predicted"/>
<sequence>MLFVSYFAREERHEKNFKKFAMLRMAMEPKSQFCCIFQLLNLTIQIFSSLSKI</sequence>